<dbReference type="AlphaFoldDB" id="A0A6H5G0N7"/>
<keyword evidence="1" id="KW-1133">Transmembrane helix</keyword>
<dbReference type="Proteomes" id="UP000479000">
    <property type="component" value="Unassembled WGS sequence"/>
</dbReference>
<evidence type="ECO:0000256" key="1">
    <source>
        <dbReference type="SAM" id="Phobius"/>
    </source>
</evidence>
<keyword evidence="1" id="KW-0812">Transmembrane</keyword>
<keyword evidence="3" id="KW-1185">Reference proteome</keyword>
<reference evidence="2 3" key="1">
    <citation type="submission" date="2020-02" db="EMBL/GenBank/DDBJ databases">
        <authorList>
            <person name="Ferguson B K."/>
        </authorList>
    </citation>
    <scope>NUCLEOTIDE SEQUENCE [LARGE SCALE GENOMIC DNA]</scope>
</reference>
<dbReference type="EMBL" id="CADCXU010003802">
    <property type="protein sequence ID" value="CAA9995623.1"/>
    <property type="molecule type" value="Genomic_DNA"/>
</dbReference>
<organism evidence="2 3">
    <name type="scientific">Nesidiocoris tenuis</name>
    <dbReference type="NCBI Taxonomy" id="355587"/>
    <lineage>
        <taxon>Eukaryota</taxon>
        <taxon>Metazoa</taxon>
        <taxon>Ecdysozoa</taxon>
        <taxon>Arthropoda</taxon>
        <taxon>Hexapoda</taxon>
        <taxon>Insecta</taxon>
        <taxon>Pterygota</taxon>
        <taxon>Neoptera</taxon>
        <taxon>Paraneoptera</taxon>
        <taxon>Hemiptera</taxon>
        <taxon>Heteroptera</taxon>
        <taxon>Panheteroptera</taxon>
        <taxon>Cimicomorpha</taxon>
        <taxon>Miridae</taxon>
        <taxon>Dicyphina</taxon>
        <taxon>Nesidiocoris</taxon>
    </lineage>
</organism>
<gene>
    <name evidence="2" type="ORF">NTEN_LOCUS2414</name>
</gene>
<protein>
    <submittedName>
        <fullName evidence="2">Uncharacterized protein</fullName>
    </submittedName>
</protein>
<keyword evidence="1" id="KW-0472">Membrane</keyword>
<feature type="transmembrane region" description="Helical" evidence="1">
    <location>
        <begin position="58"/>
        <end position="80"/>
    </location>
</feature>
<dbReference type="SUPFAM" id="SSF81321">
    <property type="entry name" value="Family A G protein-coupled receptor-like"/>
    <property type="match status" value="1"/>
</dbReference>
<sequence>MGSMGPTPPGLNEINYIPELITLHTTQRHFNINTILFTQCTPAWSDTTERHYNAIKSVVLYFLPLGITSIAYLQIVRVLWRSGNIPGHLECRTPLNTISGNRREWGLPLERAESAVDRWSVRKVLFTTAARGAWCLQLECAERGKRCAYDWSVWKWCLPLERVELLLTIRVRGAWEVVRLPLERAESAVYHCSAWSVVLTAGVRGEWKKVLIIGACESGAYHWSMESGDCHWSAWKVLLTIVVCGSGA</sequence>
<evidence type="ECO:0000313" key="3">
    <source>
        <dbReference type="Proteomes" id="UP000479000"/>
    </source>
</evidence>
<dbReference type="OrthoDB" id="5987936at2759"/>
<name>A0A6H5G0N7_9HEMI</name>
<accession>A0A6H5G0N7</accession>
<evidence type="ECO:0000313" key="2">
    <source>
        <dbReference type="EMBL" id="CAA9995623.1"/>
    </source>
</evidence>
<proteinExistence type="predicted"/>
<dbReference type="Gene3D" id="1.20.1070.10">
    <property type="entry name" value="Rhodopsin 7-helix transmembrane proteins"/>
    <property type="match status" value="1"/>
</dbReference>